<feature type="transmembrane region" description="Helical" evidence="9">
    <location>
        <begin position="228"/>
        <end position="246"/>
    </location>
</feature>
<evidence type="ECO:0000256" key="4">
    <source>
        <dbReference type="ARBA" id="ARBA00022475"/>
    </source>
</evidence>
<feature type="transmembrane region" description="Helical" evidence="9">
    <location>
        <begin position="352"/>
        <end position="371"/>
    </location>
</feature>
<dbReference type="Pfam" id="PF01040">
    <property type="entry name" value="UbiA"/>
    <property type="match status" value="1"/>
</dbReference>
<keyword evidence="6 9" id="KW-0812">Transmembrane</keyword>
<reference evidence="10 11" key="1">
    <citation type="submission" date="2019-03" db="EMBL/GenBank/DDBJ databases">
        <title>Genomic Encyclopedia of Type Strains, Phase IV (KMG-IV): sequencing the most valuable type-strain genomes for metagenomic binning, comparative biology and taxonomic classification.</title>
        <authorList>
            <person name="Goeker M."/>
        </authorList>
    </citation>
    <scope>NUCLEOTIDE SEQUENCE [LARGE SCALE GENOMIC DNA]</scope>
    <source>
        <strain evidence="10 11">DSM 28679</strain>
    </source>
</reference>
<dbReference type="EMBL" id="SNYK01000006">
    <property type="protein sequence ID" value="TDQ37818.1"/>
    <property type="molecule type" value="Genomic_DNA"/>
</dbReference>
<keyword evidence="5 10" id="KW-0808">Transferase</keyword>
<dbReference type="InterPro" id="IPR026046">
    <property type="entry name" value="UBIAD1"/>
</dbReference>
<sequence length="406" mass="43098">MTATAMTALYPAVPAGLGTHNPVTARLDNQGVFGPLLVGFGKWLPVVVQPSQKSHLLPCGNGQQPKQEGKQPNIQAIGRSWNARAILAPHSPACCLPAHPAGFLLITHRSTMIRTLLRTSRPPFLLLPLAIVALSLALACRYGADWSALPSWLVLAGALAAHAAVNVLNEVYDARSGLDERTQRTPFSGGSGALQEQPQLVYAAHCLGLALVALVSAIGLYLVWLRGWGLLPIGLAGLLVVMAYTPKITSSPWFCLIAPGLGFGPLMMLGSHFALTGEYSLTMPVCSLIPFFLVNNLLLLNQFPDLEADRSIGRNNILIAKGPATALRVFHSFQLGAFLTLLFLVLGSWLPATALLGMAGFIPALALYRGLKKMPPGSVPDNRLVALNVQVNLLVPSCMALGVVLA</sequence>
<dbReference type="InterPro" id="IPR044878">
    <property type="entry name" value="UbiA_sf"/>
</dbReference>
<evidence type="ECO:0000256" key="1">
    <source>
        <dbReference type="ARBA" id="ARBA00004141"/>
    </source>
</evidence>
<evidence type="ECO:0000256" key="5">
    <source>
        <dbReference type="ARBA" id="ARBA00022679"/>
    </source>
</evidence>
<evidence type="ECO:0000256" key="3">
    <source>
        <dbReference type="ARBA" id="ARBA00022428"/>
    </source>
</evidence>
<dbReference type="CDD" id="cd13962">
    <property type="entry name" value="PT_UbiA_UBIAD1"/>
    <property type="match status" value="1"/>
</dbReference>
<evidence type="ECO:0000256" key="9">
    <source>
        <dbReference type="SAM" id="Phobius"/>
    </source>
</evidence>
<keyword evidence="3" id="KW-0474">Menaquinone biosynthesis</keyword>
<feature type="transmembrane region" description="Helical" evidence="9">
    <location>
        <begin position="200"/>
        <end position="222"/>
    </location>
</feature>
<evidence type="ECO:0000256" key="7">
    <source>
        <dbReference type="ARBA" id="ARBA00022989"/>
    </source>
</evidence>
<proteinExistence type="predicted"/>
<dbReference type="InterPro" id="IPR000537">
    <property type="entry name" value="UbiA_prenyltransferase"/>
</dbReference>
<name>A0A4R6TVJ8_9GAMM</name>
<dbReference type="Proteomes" id="UP000294575">
    <property type="component" value="Unassembled WGS sequence"/>
</dbReference>
<feature type="transmembrane region" description="Helical" evidence="9">
    <location>
        <begin position="150"/>
        <end position="168"/>
    </location>
</feature>
<feature type="transmembrane region" description="Helical" evidence="9">
    <location>
        <begin position="124"/>
        <end position="144"/>
    </location>
</feature>
<dbReference type="GO" id="GO:0042371">
    <property type="term" value="P:vitamin K biosynthetic process"/>
    <property type="evidence" value="ECO:0007669"/>
    <property type="project" value="TreeGrafter"/>
</dbReference>
<evidence type="ECO:0000313" key="10">
    <source>
        <dbReference type="EMBL" id="TDQ37818.1"/>
    </source>
</evidence>
<keyword evidence="7 9" id="KW-1133">Transmembrane helix</keyword>
<dbReference type="GO" id="GO:0009234">
    <property type="term" value="P:menaquinone biosynthetic process"/>
    <property type="evidence" value="ECO:0007669"/>
    <property type="project" value="UniProtKB-UniPathway"/>
</dbReference>
<protein>
    <submittedName>
        <fullName evidence="10">1,4-dihydroxy-2-naphthoate octaprenyltransferase</fullName>
    </submittedName>
</protein>
<dbReference type="PANTHER" id="PTHR13929:SF0">
    <property type="entry name" value="UBIA PRENYLTRANSFERASE DOMAIN-CONTAINING PROTEIN 1"/>
    <property type="match status" value="1"/>
</dbReference>
<dbReference type="GO" id="GO:0016020">
    <property type="term" value="C:membrane"/>
    <property type="evidence" value="ECO:0007669"/>
    <property type="project" value="UniProtKB-SubCell"/>
</dbReference>
<dbReference type="UniPathway" id="UPA00079"/>
<dbReference type="GO" id="GO:0004659">
    <property type="term" value="F:prenyltransferase activity"/>
    <property type="evidence" value="ECO:0007669"/>
    <property type="project" value="InterPro"/>
</dbReference>
<keyword evidence="4" id="KW-1003">Cell membrane</keyword>
<gene>
    <name evidence="10" type="ORF">DFQ45_10644</name>
</gene>
<organism evidence="10 11">
    <name type="scientific">Thiopseudomonas denitrificans</name>
    <dbReference type="NCBI Taxonomy" id="1501432"/>
    <lineage>
        <taxon>Bacteria</taxon>
        <taxon>Pseudomonadati</taxon>
        <taxon>Pseudomonadota</taxon>
        <taxon>Gammaproteobacteria</taxon>
        <taxon>Pseudomonadales</taxon>
        <taxon>Pseudomonadaceae</taxon>
        <taxon>Thiopseudomonas</taxon>
    </lineage>
</organism>
<feature type="transmembrane region" description="Helical" evidence="9">
    <location>
        <begin position="383"/>
        <end position="405"/>
    </location>
</feature>
<comment type="pathway">
    <text evidence="2">Quinol/quinone metabolism; menaquinone biosynthesis.</text>
</comment>
<dbReference type="PANTHER" id="PTHR13929">
    <property type="entry name" value="1,4-DIHYDROXY-2-NAPHTHOATE OCTAPRENYLTRANSFERASE"/>
    <property type="match status" value="1"/>
</dbReference>
<comment type="subcellular location">
    <subcellularLocation>
        <location evidence="1">Membrane</location>
        <topology evidence="1">Multi-pass membrane protein</topology>
    </subcellularLocation>
</comment>
<feature type="transmembrane region" description="Helical" evidence="9">
    <location>
        <begin position="253"/>
        <end position="275"/>
    </location>
</feature>
<feature type="transmembrane region" description="Helical" evidence="9">
    <location>
        <begin position="281"/>
        <end position="304"/>
    </location>
</feature>
<comment type="caution">
    <text evidence="10">The sequence shown here is derived from an EMBL/GenBank/DDBJ whole genome shotgun (WGS) entry which is preliminary data.</text>
</comment>
<evidence type="ECO:0000256" key="8">
    <source>
        <dbReference type="ARBA" id="ARBA00023136"/>
    </source>
</evidence>
<evidence type="ECO:0000256" key="2">
    <source>
        <dbReference type="ARBA" id="ARBA00004863"/>
    </source>
</evidence>
<evidence type="ECO:0000256" key="6">
    <source>
        <dbReference type="ARBA" id="ARBA00022692"/>
    </source>
</evidence>
<keyword evidence="11" id="KW-1185">Reference proteome</keyword>
<keyword evidence="8 9" id="KW-0472">Membrane</keyword>
<accession>A0A4R6TVJ8</accession>
<dbReference type="AlphaFoldDB" id="A0A4R6TVJ8"/>
<dbReference type="Gene3D" id="1.10.357.140">
    <property type="entry name" value="UbiA prenyltransferase"/>
    <property type="match status" value="1"/>
</dbReference>
<evidence type="ECO:0000313" key="11">
    <source>
        <dbReference type="Proteomes" id="UP000294575"/>
    </source>
</evidence>